<evidence type="ECO:0000313" key="9">
    <source>
        <dbReference type="EMBL" id="EED14894.1"/>
    </source>
</evidence>
<evidence type="ECO:0000256" key="5">
    <source>
        <dbReference type="ARBA" id="ARBA00038359"/>
    </source>
</evidence>
<dbReference type="InterPro" id="IPR049326">
    <property type="entry name" value="Rhodopsin_dom_fungi"/>
</dbReference>
<evidence type="ECO:0000256" key="4">
    <source>
        <dbReference type="ARBA" id="ARBA00023136"/>
    </source>
</evidence>
<comment type="similarity">
    <text evidence="5">Belongs to the SAT4 family.</text>
</comment>
<dbReference type="PANTHER" id="PTHR33048:SF155">
    <property type="entry name" value="INTEGRAL MEMBRANE PROTEIN"/>
    <property type="match status" value="1"/>
</dbReference>
<feature type="transmembrane region" description="Helical" evidence="7">
    <location>
        <begin position="12"/>
        <end position="31"/>
    </location>
</feature>
<dbReference type="PhylomeDB" id="B8MKP5"/>
<evidence type="ECO:0000256" key="6">
    <source>
        <dbReference type="SAM" id="MobiDB-lite"/>
    </source>
</evidence>
<feature type="transmembrane region" description="Helical" evidence="7">
    <location>
        <begin position="121"/>
        <end position="143"/>
    </location>
</feature>
<reference evidence="10" key="1">
    <citation type="journal article" date="2015" name="Genome Announc.">
        <title>Genome sequence of the AIDS-associated pathogen Penicillium marneffei (ATCC18224) and its near taxonomic relative Talaromyces stipitatus (ATCC10500).</title>
        <authorList>
            <person name="Nierman W.C."/>
            <person name="Fedorova-Abrams N.D."/>
            <person name="Andrianopoulos A."/>
        </authorList>
    </citation>
    <scope>NUCLEOTIDE SEQUENCE [LARGE SCALE GENOMIC DNA]</scope>
    <source>
        <strain evidence="10">ATCC 10500 / CBS 375.48 / QM 6759 / NRRL 1006</strain>
    </source>
</reference>
<keyword evidence="3 7" id="KW-1133">Transmembrane helix</keyword>
<proteinExistence type="inferred from homology"/>
<dbReference type="AlphaFoldDB" id="B8MKP5"/>
<gene>
    <name evidence="9" type="ORF">TSTA_043650</name>
</gene>
<keyword evidence="2 7" id="KW-0812">Transmembrane</keyword>
<feature type="transmembrane region" description="Helical" evidence="7">
    <location>
        <begin position="175"/>
        <end position="195"/>
    </location>
</feature>
<feature type="compositionally biased region" description="Low complexity" evidence="6">
    <location>
        <begin position="290"/>
        <end position="300"/>
    </location>
</feature>
<evidence type="ECO:0000313" key="10">
    <source>
        <dbReference type="Proteomes" id="UP000001745"/>
    </source>
</evidence>
<dbReference type="Pfam" id="PF20684">
    <property type="entry name" value="Fung_rhodopsin"/>
    <property type="match status" value="1"/>
</dbReference>
<name>B8MKP5_TALSN</name>
<comment type="subcellular location">
    <subcellularLocation>
        <location evidence="1">Membrane</location>
        <topology evidence="1">Multi-pass membrane protein</topology>
    </subcellularLocation>
</comment>
<sequence length="465" mass="51447">MADEASVGATLGLIWAFVAVSSLFMAARLYTRLKIVNTSGLDDYLMAFSLVCCYLFAILVTISIHWGMGRHDNTLTTEQERNALMYSTASFTPGILSFTVPKLGVTALLIRILNPTPRFTFFLWVFVGTIDLIIFGCVIILFAQCSPTRAVWTPEIHDLPGVRCWHPDVLANYSIGAGALSAFLDLFLALYPATVLYRLQMNRKKKIGLMVILGMGIFACAVSVYKATRLTGLEVLTDYTYPSASSYGQAACIPTITPLLESIFGNNVFRGRSAEQSSYDRKKAARNRHQQNNNNNGRSQSVPSAGAGTQRGRQGSSSHQNWMSSTLISSQSRDSMHNNIVAKQLSPTSPSSQSCHIKSVTVTSKTDVESQASILDYDDDRHIDDDDLEGEEQIPMSHISRHDSFTIQYETTDPSIRNEHNVIEGGTIGRNGRPLSIWRRSFSKYGYPGLSGYNHNNHHNHRPGS</sequence>
<feature type="domain" description="Rhodopsin" evidence="8">
    <location>
        <begin position="27"/>
        <end position="244"/>
    </location>
</feature>
<evidence type="ECO:0000259" key="8">
    <source>
        <dbReference type="Pfam" id="PF20684"/>
    </source>
</evidence>
<feature type="region of interest" description="Disordered" evidence="6">
    <location>
        <begin position="275"/>
        <end position="330"/>
    </location>
</feature>
<dbReference type="RefSeq" id="XP_002484847.1">
    <property type="nucleotide sequence ID" value="XM_002484802.1"/>
</dbReference>
<evidence type="ECO:0000256" key="1">
    <source>
        <dbReference type="ARBA" id="ARBA00004141"/>
    </source>
</evidence>
<dbReference type="VEuPathDB" id="FungiDB:TSTA_043650"/>
<dbReference type="OrthoDB" id="4217837at2759"/>
<accession>B8MKP5</accession>
<dbReference type="STRING" id="441959.B8MKP5"/>
<protein>
    <recommendedName>
        <fullName evidence="8">Rhodopsin domain-containing protein</fullName>
    </recommendedName>
</protein>
<feature type="transmembrane region" description="Helical" evidence="7">
    <location>
        <begin position="207"/>
        <end position="225"/>
    </location>
</feature>
<dbReference type="InParanoid" id="B8MKP5"/>
<evidence type="ECO:0000256" key="3">
    <source>
        <dbReference type="ARBA" id="ARBA00022989"/>
    </source>
</evidence>
<dbReference type="PANTHER" id="PTHR33048">
    <property type="entry name" value="PTH11-LIKE INTEGRAL MEMBRANE PROTEIN (AFU_ORTHOLOGUE AFUA_5G11245)"/>
    <property type="match status" value="1"/>
</dbReference>
<dbReference type="InterPro" id="IPR052337">
    <property type="entry name" value="SAT4-like"/>
</dbReference>
<dbReference type="HOGENOM" id="CLU_028200_3_7_1"/>
<evidence type="ECO:0000256" key="7">
    <source>
        <dbReference type="SAM" id="Phobius"/>
    </source>
</evidence>
<dbReference type="EMBL" id="EQ962657">
    <property type="protein sequence ID" value="EED14894.1"/>
    <property type="molecule type" value="Genomic_DNA"/>
</dbReference>
<organism evidence="9 10">
    <name type="scientific">Talaromyces stipitatus (strain ATCC 10500 / CBS 375.48 / QM 6759 / NRRL 1006)</name>
    <name type="common">Penicillium stipitatum</name>
    <dbReference type="NCBI Taxonomy" id="441959"/>
    <lineage>
        <taxon>Eukaryota</taxon>
        <taxon>Fungi</taxon>
        <taxon>Dikarya</taxon>
        <taxon>Ascomycota</taxon>
        <taxon>Pezizomycotina</taxon>
        <taxon>Eurotiomycetes</taxon>
        <taxon>Eurotiomycetidae</taxon>
        <taxon>Eurotiales</taxon>
        <taxon>Trichocomaceae</taxon>
        <taxon>Talaromyces</taxon>
        <taxon>Talaromyces sect. Talaromyces</taxon>
    </lineage>
</organism>
<dbReference type="OMA" id="ESQKSIC"/>
<feature type="compositionally biased region" description="Polar residues" evidence="6">
    <location>
        <begin position="311"/>
        <end position="330"/>
    </location>
</feature>
<dbReference type="GO" id="GO:0016020">
    <property type="term" value="C:membrane"/>
    <property type="evidence" value="ECO:0007669"/>
    <property type="project" value="UniProtKB-SubCell"/>
</dbReference>
<evidence type="ECO:0000256" key="2">
    <source>
        <dbReference type="ARBA" id="ARBA00022692"/>
    </source>
</evidence>
<keyword evidence="4 7" id="KW-0472">Membrane</keyword>
<dbReference type="eggNOG" id="ENOG502SHVM">
    <property type="taxonomic scope" value="Eukaryota"/>
</dbReference>
<dbReference type="Proteomes" id="UP000001745">
    <property type="component" value="Unassembled WGS sequence"/>
</dbReference>
<feature type="transmembrane region" description="Helical" evidence="7">
    <location>
        <begin position="43"/>
        <end position="64"/>
    </location>
</feature>
<keyword evidence="10" id="KW-1185">Reference proteome</keyword>
<dbReference type="GeneID" id="8097873"/>